<keyword evidence="1" id="KW-0472">Membrane</keyword>
<gene>
    <name evidence="2" type="ORF">M0M44_02285</name>
</gene>
<dbReference type="RefSeq" id="WP_248728324.1">
    <property type="nucleotide sequence ID" value="NZ_CP096829.1"/>
</dbReference>
<dbReference type="EMBL" id="CP096829">
    <property type="protein sequence ID" value="UPZ16185.1"/>
    <property type="molecule type" value="Genomic_DNA"/>
</dbReference>
<organism evidence="2 3">
    <name type="scientific">Flavobacterium humidisoli</name>
    <dbReference type="NCBI Taxonomy" id="2937442"/>
    <lineage>
        <taxon>Bacteria</taxon>
        <taxon>Pseudomonadati</taxon>
        <taxon>Bacteroidota</taxon>
        <taxon>Flavobacteriia</taxon>
        <taxon>Flavobacteriales</taxon>
        <taxon>Flavobacteriaceae</taxon>
        <taxon>Flavobacterium</taxon>
    </lineage>
</organism>
<proteinExistence type="predicted"/>
<evidence type="ECO:0000256" key="1">
    <source>
        <dbReference type="SAM" id="Phobius"/>
    </source>
</evidence>
<feature type="transmembrane region" description="Helical" evidence="1">
    <location>
        <begin position="83"/>
        <end position="100"/>
    </location>
</feature>
<name>A0ABY4LSX6_9FLAO</name>
<feature type="transmembrane region" description="Helical" evidence="1">
    <location>
        <begin position="45"/>
        <end position="63"/>
    </location>
</feature>
<evidence type="ECO:0008006" key="4">
    <source>
        <dbReference type="Google" id="ProtNLM"/>
    </source>
</evidence>
<keyword evidence="1" id="KW-0812">Transmembrane</keyword>
<dbReference type="Proteomes" id="UP000829998">
    <property type="component" value="Chromosome"/>
</dbReference>
<keyword evidence="3" id="KW-1185">Reference proteome</keyword>
<feature type="transmembrane region" description="Helical" evidence="1">
    <location>
        <begin position="137"/>
        <end position="165"/>
    </location>
</feature>
<keyword evidence="1" id="KW-1133">Transmembrane helix</keyword>
<evidence type="ECO:0000313" key="3">
    <source>
        <dbReference type="Proteomes" id="UP000829998"/>
    </source>
</evidence>
<reference evidence="2 3" key="1">
    <citation type="submission" date="2022-04" db="EMBL/GenBank/DDBJ databases">
        <authorList>
            <person name="Ra J.-S."/>
            <person name="Kim S.-B."/>
        </authorList>
    </citation>
    <scope>NUCLEOTIDE SEQUENCE [LARGE SCALE GENOMIC DNA]</scope>
    <source>
        <strain evidence="2 3">MMS21-Er5</strain>
    </source>
</reference>
<sequence>MFQQEFYKQKRENSNFQQKCKKQKLEVSKPLIKNQEIPMRKQHKIVLSIMFLLFYLNLFAHGWDYFEPDDGNGSAICKHCSSNEFILTAIIFLTLFLISIHIRKIGSKKLKLLSNLIIFSSLIYIILISKYPIIDVILMALGFFFFFGLIIILLFFAYIILTLIYKLIIKAIKFSTDSDLS</sequence>
<accession>A0ABY4LSX6</accession>
<protein>
    <recommendedName>
        <fullName evidence="4">Transmembrane protein</fullName>
    </recommendedName>
</protein>
<feature type="transmembrane region" description="Helical" evidence="1">
    <location>
        <begin position="112"/>
        <end position="131"/>
    </location>
</feature>
<evidence type="ECO:0000313" key="2">
    <source>
        <dbReference type="EMBL" id="UPZ16185.1"/>
    </source>
</evidence>